<accession>A0ABM7GQT1</accession>
<evidence type="ECO:0008006" key="3">
    <source>
        <dbReference type="Google" id="ProtNLM"/>
    </source>
</evidence>
<dbReference type="Proteomes" id="UP000289555">
    <property type="component" value="Chromosome"/>
</dbReference>
<organism evidence="1 2">
    <name type="scientific">Vreelandella olivaria</name>
    <dbReference type="NCBI Taxonomy" id="390919"/>
    <lineage>
        <taxon>Bacteria</taxon>
        <taxon>Pseudomonadati</taxon>
        <taxon>Pseudomonadota</taxon>
        <taxon>Gammaproteobacteria</taxon>
        <taxon>Oceanospirillales</taxon>
        <taxon>Halomonadaceae</taxon>
        <taxon>Vreelandella</taxon>
    </lineage>
</organism>
<keyword evidence="2" id="KW-1185">Reference proteome</keyword>
<evidence type="ECO:0000313" key="1">
    <source>
        <dbReference type="EMBL" id="BBI53069.1"/>
    </source>
</evidence>
<dbReference type="EMBL" id="AP019416">
    <property type="protein sequence ID" value="BBI53069.1"/>
    <property type="molecule type" value="Genomic_DNA"/>
</dbReference>
<reference evidence="2" key="1">
    <citation type="journal article" date="2019" name="Microbiol. Resour. Announc.">
        <title>Complete Genome Sequence of Halomonas olivaria, a Moderately Halophilic Bacterium Isolated from Olive Processing Effluents, Obtained by Nanopore Sequencing.</title>
        <authorList>
            <person name="Nagata S."/>
            <person name="Ii K.M."/>
            <person name="Tsukimi T."/>
            <person name="Miura M.C."/>
            <person name="Galipon J."/>
            <person name="Arakawa K."/>
        </authorList>
    </citation>
    <scope>NUCLEOTIDE SEQUENCE [LARGE SCALE GENOMIC DNA]</scope>
    <source>
        <strain evidence="2">TYRC17</strain>
    </source>
</reference>
<gene>
    <name evidence="1" type="ORF">HORIV_54900</name>
</gene>
<sequence length="46" mass="5090">MITADRTEAVAEEIKRAGYQLLLKPVKPAALRALLTRTLQANRAAR</sequence>
<name>A0ABM7GQT1_9GAMM</name>
<evidence type="ECO:0000313" key="2">
    <source>
        <dbReference type="Proteomes" id="UP000289555"/>
    </source>
</evidence>
<proteinExistence type="predicted"/>
<protein>
    <recommendedName>
        <fullName evidence="3">Response regulatory domain-containing protein</fullName>
    </recommendedName>
</protein>